<feature type="region of interest" description="Disordered" evidence="8">
    <location>
        <begin position="677"/>
        <end position="700"/>
    </location>
</feature>
<evidence type="ECO:0000256" key="2">
    <source>
        <dbReference type="ARBA" id="ARBA00009252"/>
    </source>
</evidence>
<accession>A0ABR1XP36</accession>
<feature type="compositionally biased region" description="Basic residues" evidence="8">
    <location>
        <begin position="1916"/>
        <end position="1934"/>
    </location>
</feature>
<feature type="compositionally biased region" description="Polar residues" evidence="8">
    <location>
        <begin position="1708"/>
        <end position="1718"/>
    </location>
</feature>
<evidence type="ECO:0000313" key="11">
    <source>
        <dbReference type="Proteomes" id="UP001456524"/>
    </source>
</evidence>
<keyword evidence="11" id="KW-1185">Reference proteome</keyword>
<dbReference type="CDD" id="cd23958">
    <property type="entry name" value="SCC2"/>
    <property type="match status" value="1"/>
</dbReference>
<proteinExistence type="inferred from homology"/>
<dbReference type="InterPro" id="IPR033031">
    <property type="entry name" value="Scc2/Nipped-B"/>
</dbReference>
<feature type="region of interest" description="Disordered" evidence="8">
    <location>
        <begin position="118"/>
        <end position="335"/>
    </location>
</feature>
<dbReference type="InterPro" id="IPR016024">
    <property type="entry name" value="ARM-type_fold"/>
</dbReference>
<keyword evidence="7" id="KW-0175">Coiled coil</keyword>
<evidence type="ECO:0000256" key="7">
    <source>
        <dbReference type="SAM" id="Coils"/>
    </source>
</evidence>
<dbReference type="InterPro" id="IPR024986">
    <property type="entry name" value="Nipped-B_C"/>
</dbReference>
<protein>
    <recommendedName>
        <fullName evidence="6">Sister chromatid cohesion protein</fullName>
    </recommendedName>
</protein>
<feature type="region of interest" description="Disordered" evidence="8">
    <location>
        <begin position="1708"/>
        <end position="1761"/>
    </location>
</feature>
<reference evidence="10 11" key="1">
    <citation type="journal article" date="2022" name="G3 (Bethesda)">
        <title>Enemy or ally: a genomic approach to elucidate the lifestyle of Phyllosticta citrichinaensis.</title>
        <authorList>
            <person name="Buijs V.A."/>
            <person name="Groenewald J.Z."/>
            <person name="Haridas S."/>
            <person name="LaButti K.M."/>
            <person name="Lipzen A."/>
            <person name="Martin F.M."/>
            <person name="Barry K."/>
            <person name="Grigoriev I.V."/>
            <person name="Crous P.W."/>
            <person name="Seidl M.F."/>
        </authorList>
    </citation>
    <scope>NUCLEOTIDE SEQUENCE [LARGE SCALE GENOMIC DNA]</scope>
    <source>
        <strain evidence="10 11">CBS 129764</strain>
    </source>
</reference>
<dbReference type="Pfam" id="PF12830">
    <property type="entry name" value="Nipped-B_C"/>
    <property type="match status" value="1"/>
</dbReference>
<gene>
    <name evidence="10" type="ORF">IWX90DRAFT_416801</name>
</gene>
<keyword evidence="4 6" id="KW-0539">Nucleus</keyword>
<feature type="compositionally biased region" description="Low complexity" evidence="8">
    <location>
        <begin position="220"/>
        <end position="229"/>
    </location>
</feature>
<feature type="coiled-coil region" evidence="7">
    <location>
        <begin position="338"/>
        <end position="368"/>
    </location>
</feature>
<feature type="compositionally biased region" description="Basic and acidic residues" evidence="8">
    <location>
        <begin position="1798"/>
        <end position="1816"/>
    </location>
</feature>
<dbReference type="Proteomes" id="UP001456524">
    <property type="component" value="Unassembled WGS sequence"/>
</dbReference>
<comment type="subcellular location">
    <subcellularLocation>
        <location evidence="1 6">Nucleus</location>
    </subcellularLocation>
</comment>
<feature type="compositionally biased region" description="Polar residues" evidence="8">
    <location>
        <begin position="90"/>
        <end position="102"/>
    </location>
</feature>
<evidence type="ECO:0000256" key="6">
    <source>
        <dbReference type="RuleBase" id="RU364107"/>
    </source>
</evidence>
<dbReference type="InterPro" id="IPR011989">
    <property type="entry name" value="ARM-like"/>
</dbReference>
<feature type="compositionally biased region" description="Low complexity" evidence="8">
    <location>
        <begin position="274"/>
        <end position="284"/>
    </location>
</feature>
<evidence type="ECO:0000313" key="10">
    <source>
        <dbReference type="EMBL" id="KAK8161796.1"/>
    </source>
</evidence>
<evidence type="ECO:0000256" key="4">
    <source>
        <dbReference type="ARBA" id="ARBA00023242"/>
    </source>
</evidence>
<feature type="region of interest" description="Disordered" evidence="8">
    <location>
        <begin position="1798"/>
        <end position="1828"/>
    </location>
</feature>
<dbReference type="Gene3D" id="1.25.10.10">
    <property type="entry name" value="Leucine-rich Repeat Variant"/>
    <property type="match status" value="1"/>
</dbReference>
<feature type="compositionally biased region" description="Basic and acidic residues" evidence="8">
    <location>
        <begin position="132"/>
        <end position="141"/>
    </location>
</feature>
<feature type="region of interest" description="Disordered" evidence="8">
    <location>
        <begin position="84"/>
        <end position="106"/>
    </location>
</feature>
<evidence type="ECO:0000256" key="3">
    <source>
        <dbReference type="ARBA" id="ARBA00022737"/>
    </source>
</evidence>
<feature type="domain" description="Sister chromatid cohesion C-terminal" evidence="9">
    <location>
        <begin position="1471"/>
        <end position="1657"/>
    </location>
</feature>
<feature type="compositionally biased region" description="Pro residues" evidence="8">
    <location>
        <begin position="121"/>
        <end position="130"/>
    </location>
</feature>
<dbReference type="PANTHER" id="PTHR21704">
    <property type="entry name" value="NIPPED-B-LIKE PROTEIN DELANGIN SCC2-RELATED"/>
    <property type="match status" value="1"/>
</dbReference>
<dbReference type="InterPro" id="IPR026003">
    <property type="entry name" value="Cohesin_HEAT"/>
</dbReference>
<feature type="compositionally biased region" description="Low complexity" evidence="8">
    <location>
        <begin position="1719"/>
        <end position="1731"/>
    </location>
</feature>
<evidence type="ECO:0000259" key="9">
    <source>
        <dbReference type="Pfam" id="PF12830"/>
    </source>
</evidence>
<dbReference type="SUPFAM" id="SSF48371">
    <property type="entry name" value="ARM repeat"/>
    <property type="match status" value="1"/>
</dbReference>
<evidence type="ECO:0000256" key="1">
    <source>
        <dbReference type="ARBA" id="ARBA00004123"/>
    </source>
</evidence>
<feature type="region of interest" description="Disordered" evidence="8">
    <location>
        <begin position="15"/>
        <end position="34"/>
    </location>
</feature>
<comment type="similarity">
    <text evidence="2 6">Belongs to the SCC2/Nipped-B family.</text>
</comment>
<dbReference type="EMBL" id="JBBWUH010000007">
    <property type="protein sequence ID" value="KAK8161796.1"/>
    <property type="molecule type" value="Genomic_DNA"/>
</dbReference>
<keyword evidence="5 6" id="KW-0131">Cell cycle</keyword>
<organism evidence="10 11">
    <name type="scientific">Phyllosticta citrichinensis</name>
    <dbReference type="NCBI Taxonomy" id="1130410"/>
    <lineage>
        <taxon>Eukaryota</taxon>
        <taxon>Fungi</taxon>
        <taxon>Dikarya</taxon>
        <taxon>Ascomycota</taxon>
        <taxon>Pezizomycotina</taxon>
        <taxon>Dothideomycetes</taxon>
        <taxon>Dothideomycetes incertae sedis</taxon>
        <taxon>Botryosphaeriales</taxon>
        <taxon>Phyllostictaceae</taxon>
        <taxon>Phyllosticta</taxon>
    </lineage>
</organism>
<feature type="compositionally biased region" description="Polar residues" evidence="8">
    <location>
        <begin position="145"/>
        <end position="188"/>
    </location>
</feature>
<evidence type="ECO:0000256" key="5">
    <source>
        <dbReference type="ARBA" id="ARBA00023306"/>
    </source>
</evidence>
<feature type="compositionally biased region" description="Low complexity" evidence="8">
    <location>
        <begin position="687"/>
        <end position="698"/>
    </location>
</feature>
<name>A0ABR1XP36_9PEZI</name>
<dbReference type="PANTHER" id="PTHR21704:SF18">
    <property type="entry name" value="NIPPED-B-LIKE PROTEIN"/>
    <property type="match status" value="1"/>
</dbReference>
<dbReference type="Pfam" id="PF12765">
    <property type="entry name" value="Cohesin_HEAT"/>
    <property type="match status" value="1"/>
</dbReference>
<feature type="region of interest" description="Disordered" evidence="8">
    <location>
        <begin position="1866"/>
        <end position="1951"/>
    </location>
</feature>
<evidence type="ECO:0000256" key="8">
    <source>
        <dbReference type="SAM" id="MobiDB-lite"/>
    </source>
</evidence>
<keyword evidence="3 6" id="KW-0677">Repeat</keyword>
<comment type="caution">
    <text evidence="10">The sequence shown here is derived from an EMBL/GenBank/DDBJ whole genome shotgun (WGS) entry which is preliminary data.</text>
</comment>
<sequence>MNWEGLFTNTVADIIPLPSTHPPPPSDVLSTNERLSQRKELDSLNAEASNQSTSVRIEQTLKQLQHLLRPNDLTEYKFKRPSGYQPAVQEDSNGTPLASTSPDVGPFSKMLIKHAKVPFRYPSPPSPPPSSKKKEPPKKPEQAQAKGQATQRTSTPLRPDQQVNAQAVRQNHSISPQASFQQPPNKSTPVPLPRTHSHSSSHKSSGVSVVIPAKSYRDVPAASQSSQSPAPTPSAPRGDANKIPRAGFSVVIPGLPPSSEKEDYQSFPDEELLLQEQAKAQQQKFPSGPSVIIPGLPASSQKEEYRHVPEADARALAEDEGLSKKRKREDDEEDERALALMRDQRAKAEAAAQNLKALIGDIFEAEDQMQPDSAGDIPSNAAQYFMRNYGDGDLPFLSSQTQARLDSAMYKVISAKAFGRIEVDSLSRLQKLCEGAARSVGGLSLTLGEDWSENDIEEWVGRLQKAEHGLQAARVLLRIMTAGREEKQLYSEDLLSNVLEAIKHVLETCLVPVIETRNTDSSSVAFRIYMVQKKPLSALLTIAGKVLRLLSELITKTDVSDTAITSVEFLSSTLIFVENAHIEKESALGIQKCEGIRRIAMDVLAKIFARYPDQRTFIFDEILTSLEKLPVTRQSARQFKMADGKPIQLVSALLMRLVQTSATRTIRDTHKDIKSLRVDEEVDDDASPAAPRSPPDQSGIIDMADAAGMDYDESVRELGSVMKPLFDTAHNSTRYLVNFMVQRAMKATKTGDQPYRNLLDIFTEDFLSVLGHPDWPAAELLLRTLLSNMISLAESDKSSAPAKNMALDVMGLLGSGISDLQMHVKSAIKSIDTSESELARKIAQIAEDVMDDKFEDLELLEFDGPYRAVLEYLDARDVDDPQLQSAKGYHATQWAKEVHGYMDKDEDETMRPELAIQLRNILSDPSWLQQEYDFERVLTAQGNLAGAVVALRLPFCKAFKRIVGILLSAMTSDQATVKSRSLKSVVQLLDKDPSILRNGNYIINQILRCSADQSPLVRDSALGLLGKCLQYKPSLEDDVCDRIVARSQDAAVGVRKRAMKLLKDVYLRNKSKEVKTAIAEALLLRIKDIDESVAELARTTFEEIWFAPFYGISNKDVAQSKLELSNHVTLLIKTVQRGESVLSVFDGLLETVLSNSSKNATANFNVCKNMVALMFDGVIDSSDLPESPAQVHIMQTLTVFAKASPRLFTADQLQTLQPYVQNLTNTDDLLIYRSVIVIFRHTLPSLSTLQNTFLKAVQDALLVSVSKLGKMELNEVAQCLWIIDGVLQNTDRLVRMLVSCITGVHTCKESDLSDENPKRTQNINRVKRYMMIAGYFGKSCNFDDQVAGFKEKYPWWKGNSVAGLIVEVLRPFTRQKVPEQLREMAFESIGLICQEWPTQFLRTDVSTSFELVFHNRESKLEQIILASFKSFYAKQERRSETGAKIKVGQGAARGSERLQVSLVASDDDGACSGIAQRFLQHVIRIALEPDQAIALTATQVIASINRQGLVHPKECGPALVALETSTHPLIADIAFQEHRSLHHKHESMFEKEYMKAVQRAFTFQREIFNDTHGATTQPFASKLRPLFEVLKTGNPKVRRKFLLNLSSRANFDFSKADLSKDTPEHLLFARFCLENLAFFEYVRVDELLALLANLEKIFSNTGTPVAHAIETDVLKYRLDEAAPVPTIEQPPHQHILQPVEQHSNHTFPQLQENSGQSSAQHPAQPLALPAEPTMPGVESNHVSAGQPEAIPKTEQESSLPEVSAERLRHLTVCSIILTMLWETRTHLRRYWGLQKQREAQAKGGNVDHKPTVKDLNKAPNRTPGVTGDKFWERMNSLIASLESPDRMKEQCKAFAELLSIDNELKVASEDDDEAERAAAGYQTPDEDDESRGGSQPPSGNGRGRKRKGSVSMSATPKKRKSGGGQRGRPRKNAAGRRSSTASRDDDADAWG</sequence>
<feature type="compositionally biased region" description="Basic and acidic residues" evidence="8">
    <location>
        <begin position="301"/>
        <end position="323"/>
    </location>
</feature>